<organism evidence="9 10">
    <name type="scientific">Streptococcus thermophilus M17PTZA496</name>
    <dbReference type="NCBI Taxonomy" id="1433289"/>
    <lineage>
        <taxon>Bacteria</taxon>
        <taxon>Bacillati</taxon>
        <taxon>Bacillota</taxon>
        <taxon>Bacilli</taxon>
        <taxon>Lactobacillales</taxon>
        <taxon>Streptococcaceae</taxon>
        <taxon>Streptococcus</taxon>
    </lineage>
</organism>
<evidence type="ECO:0000256" key="7">
    <source>
        <dbReference type="ARBA" id="ARBA00023136"/>
    </source>
</evidence>
<dbReference type="PANTHER" id="PTHR21716">
    <property type="entry name" value="TRANSMEMBRANE PROTEIN"/>
    <property type="match status" value="1"/>
</dbReference>
<proteinExistence type="inferred from homology"/>
<comment type="similarity">
    <text evidence="2">Belongs to the autoinducer-2 exporter (AI-2E) (TC 2.A.86) family.</text>
</comment>
<keyword evidence="4" id="KW-1003">Cell membrane</keyword>
<dbReference type="GO" id="GO:0005886">
    <property type="term" value="C:plasma membrane"/>
    <property type="evidence" value="ECO:0007669"/>
    <property type="project" value="UniProtKB-SubCell"/>
</dbReference>
<name>A0A0E2QH37_STRTR</name>
<dbReference type="GO" id="GO:0055085">
    <property type="term" value="P:transmembrane transport"/>
    <property type="evidence" value="ECO:0007669"/>
    <property type="project" value="TreeGrafter"/>
</dbReference>
<dbReference type="Pfam" id="PF01594">
    <property type="entry name" value="AI-2E_transport"/>
    <property type="match status" value="1"/>
</dbReference>
<dbReference type="PATRIC" id="fig|1433289.7.peg.1332"/>
<dbReference type="HOGENOM" id="CLU_031275_8_2_9"/>
<dbReference type="AlphaFoldDB" id="A0A0E2QH37"/>
<feature type="transmembrane region" description="Helical" evidence="8">
    <location>
        <begin position="83"/>
        <end position="104"/>
    </location>
</feature>
<reference evidence="10" key="1">
    <citation type="submission" date="2013-12" db="EMBL/GenBank/DDBJ databases">
        <title>Genome sequences of Streptococcus thermophilus strains MTH17CL396 and M17PTZA496 isolated from Fontina cheese in Valle d'Aosta region (Italy).</title>
        <authorList>
            <person name="Treu L."/>
            <person name="Giacomini A."/>
            <person name="Corich V."/>
            <person name="Vendramin V."/>
            <person name="Bovo B."/>
        </authorList>
    </citation>
    <scope>NUCLEOTIDE SEQUENCE [LARGE SCALE GENOMIC DNA]</scope>
    <source>
        <strain evidence="10">M17PTZA496</strain>
    </source>
</reference>
<dbReference type="EMBL" id="AZJT01000053">
    <property type="protein sequence ID" value="ETW89206.1"/>
    <property type="molecule type" value="Genomic_DNA"/>
</dbReference>
<comment type="caution">
    <text evidence="9">The sequence shown here is derived from an EMBL/GenBank/DDBJ whole genome shotgun (WGS) entry which is preliminary data.</text>
</comment>
<keyword evidence="7 8" id="KW-0472">Membrane</keyword>
<dbReference type="InterPro" id="IPR002549">
    <property type="entry name" value="AI-2E-like"/>
</dbReference>
<feature type="transmembrane region" description="Helical" evidence="8">
    <location>
        <begin position="46"/>
        <end position="71"/>
    </location>
</feature>
<feature type="transmembrane region" description="Helical" evidence="8">
    <location>
        <begin position="171"/>
        <end position="200"/>
    </location>
</feature>
<comment type="subcellular location">
    <subcellularLocation>
        <location evidence="1">Cell membrane</location>
        <topology evidence="1">Multi-pass membrane protein</topology>
    </subcellularLocation>
</comment>
<evidence type="ECO:0000256" key="1">
    <source>
        <dbReference type="ARBA" id="ARBA00004651"/>
    </source>
</evidence>
<keyword evidence="6 8" id="KW-1133">Transmembrane helix</keyword>
<evidence type="ECO:0000256" key="4">
    <source>
        <dbReference type="ARBA" id="ARBA00022475"/>
    </source>
</evidence>
<feature type="transmembrane region" description="Helical" evidence="8">
    <location>
        <begin position="21"/>
        <end position="40"/>
    </location>
</feature>
<accession>A0A0E2QH37</accession>
<keyword evidence="5 8" id="KW-0812">Transmembrane</keyword>
<gene>
    <name evidence="9" type="ORF">X841_06470</name>
</gene>
<evidence type="ECO:0000313" key="10">
    <source>
        <dbReference type="Proteomes" id="UP000024559"/>
    </source>
</evidence>
<sequence>MSCKKTEKFSETWFFKWILNNQAVVSFLILLLIGLTVLIFTKISPIFSPVIQFLTIIMLPLVISMLLYYLIKPLVLLVEKIGLDRTMAILVIYAILALLLVWGISTAIPNLQDQILILLKNAPSYISRANSETERWLKLPILSNFHGDLEAMLSDFSARMVNYAENFSTSALSWIGTFASTVARVTVAIILTPFILFYLLRDSQKLKHSFVSALPTRFRETTVRMLSDINNQLECYVRGQVTVAIVIAIMFCIMFKIVGLRYGMTFGILAGFLNMIPYLGSFIAMVPVVIMGLVQGPTMLIKVLIIFVIEQTIEGRFVSPLVLGNKLSIHPITIMFILLTAGSLYGVWGVLLGIPIYASVKVIVKEIFDWYRSVSNLYQDDIEIKGQKYDVK</sequence>
<evidence type="ECO:0000256" key="8">
    <source>
        <dbReference type="SAM" id="Phobius"/>
    </source>
</evidence>
<feature type="transmembrane region" description="Helical" evidence="8">
    <location>
        <begin position="241"/>
        <end position="262"/>
    </location>
</feature>
<dbReference type="Proteomes" id="UP000024559">
    <property type="component" value="Chromosome"/>
</dbReference>
<evidence type="ECO:0000256" key="2">
    <source>
        <dbReference type="ARBA" id="ARBA00009773"/>
    </source>
</evidence>
<evidence type="ECO:0000313" key="9">
    <source>
        <dbReference type="EMBL" id="ETW89206.1"/>
    </source>
</evidence>
<evidence type="ECO:0000256" key="6">
    <source>
        <dbReference type="ARBA" id="ARBA00022989"/>
    </source>
</evidence>
<dbReference type="PANTHER" id="PTHR21716:SF53">
    <property type="entry name" value="PERMEASE PERM-RELATED"/>
    <property type="match status" value="1"/>
</dbReference>
<dbReference type="RefSeq" id="WP_023909688.1">
    <property type="nucleotide sequence ID" value="NZ_CM002372.1"/>
</dbReference>
<protein>
    <submittedName>
        <fullName evidence="9">Membrane protein</fullName>
    </submittedName>
</protein>
<evidence type="ECO:0000256" key="5">
    <source>
        <dbReference type="ARBA" id="ARBA00022692"/>
    </source>
</evidence>
<evidence type="ECO:0000256" key="3">
    <source>
        <dbReference type="ARBA" id="ARBA00022448"/>
    </source>
</evidence>
<keyword evidence="3" id="KW-0813">Transport</keyword>